<evidence type="ECO:0000256" key="3">
    <source>
        <dbReference type="ARBA" id="ARBA00009850"/>
    </source>
</evidence>
<dbReference type="Pfam" id="PF00576">
    <property type="entry name" value="Transthyretin"/>
    <property type="match status" value="1"/>
</dbReference>
<comment type="caution">
    <text evidence="10">The sequence shown here is derived from an EMBL/GenBank/DDBJ whole genome shotgun (WGS) entry which is preliminary data.</text>
</comment>
<keyword evidence="6 8" id="KW-0378">Hydrolase</keyword>
<feature type="binding site" evidence="7">
    <location>
        <position position="117"/>
    </location>
    <ligand>
        <name>substrate</name>
    </ligand>
</feature>
<evidence type="ECO:0000256" key="6">
    <source>
        <dbReference type="ARBA" id="ARBA00022801"/>
    </source>
</evidence>
<feature type="domain" description="Transthyretin/hydroxyisourate hydrolase" evidence="9">
    <location>
        <begin position="8"/>
        <end position="119"/>
    </location>
</feature>
<dbReference type="PANTHER" id="PTHR10395">
    <property type="entry name" value="URICASE AND TRANSTHYRETIN-RELATED"/>
    <property type="match status" value="1"/>
</dbReference>
<dbReference type="InterPro" id="IPR000895">
    <property type="entry name" value="Transthyretin/HIU_hydrolase"/>
</dbReference>
<dbReference type="CDD" id="cd05822">
    <property type="entry name" value="TLP_HIUase"/>
    <property type="match status" value="1"/>
</dbReference>
<keyword evidence="5 8" id="KW-0659">Purine metabolism</keyword>
<feature type="binding site" evidence="7">
    <location>
        <position position="53"/>
    </location>
    <ligand>
        <name>substrate</name>
    </ligand>
</feature>
<dbReference type="Gene3D" id="2.60.40.180">
    <property type="entry name" value="Transthyretin/hydroxyisourate hydrolase domain"/>
    <property type="match status" value="1"/>
</dbReference>
<evidence type="ECO:0000313" key="11">
    <source>
        <dbReference type="Proteomes" id="UP001627154"/>
    </source>
</evidence>
<organism evidence="10 11">
    <name type="scientific">Trichogramma kaykai</name>
    <dbReference type="NCBI Taxonomy" id="54128"/>
    <lineage>
        <taxon>Eukaryota</taxon>
        <taxon>Metazoa</taxon>
        <taxon>Ecdysozoa</taxon>
        <taxon>Arthropoda</taxon>
        <taxon>Hexapoda</taxon>
        <taxon>Insecta</taxon>
        <taxon>Pterygota</taxon>
        <taxon>Neoptera</taxon>
        <taxon>Endopterygota</taxon>
        <taxon>Hymenoptera</taxon>
        <taxon>Apocrita</taxon>
        <taxon>Proctotrupomorpha</taxon>
        <taxon>Chalcidoidea</taxon>
        <taxon>Trichogrammatidae</taxon>
        <taxon>Trichogramma</taxon>
    </lineage>
</organism>
<evidence type="ECO:0000259" key="9">
    <source>
        <dbReference type="Pfam" id="PF00576"/>
    </source>
</evidence>
<gene>
    <name evidence="10" type="ORF">TKK_010071</name>
</gene>
<dbReference type="GO" id="GO:0006144">
    <property type="term" value="P:purine nucleobase metabolic process"/>
    <property type="evidence" value="ECO:0007669"/>
    <property type="project" value="UniProtKB-KW"/>
</dbReference>
<dbReference type="InterPro" id="IPR023416">
    <property type="entry name" value="Transthyretin/HIU_hydrolase_d"/>
</dbReference>
<dbReference type="Proteomes" id="UP001627154">
    <property type="component" value="Unassembled WGS sequence"/>
</dbReference>
<evidence type="ECO:0000313" key="10">
    <source>
        <dbReference type="EMBL" id="KAL3395914.1"/>
    </source>
</evidence>
<dbReference type="SUPFAM" id="SSF49472">
    <property type="entry name" value="Transthyretin (synonym: prealbumin)"/>
    <property type="match status" value="1"/>
</dbReference>
<evidence type="ECO:0000256" key="5">
    <source>
        <dbReference type="ARBA" id="ARBA00022631"/>
    </source>
</evidence>
<dbReference type="EC" id="3.5.2.17" evidence="8"/>
<comment type="function">
    <text evidence="2">Catalyzes the hydrolysis of 5-hydroxyisourate (HIU) to 2-oxo-4-hydroxy-4-carboxy-5-ureidoimidazoline (OHCU).</text>
</comment>
<protein>
    <recommendedName>
        <fullName evidence="8">5-hydroxyisourate hydrolase</fullName>
        <shortName evidence="8">HIU hydrolase</shortName>
        <shortName evidence="8">HIUHase</shortName>
        <ecNumber evidence="8">3.5.2.17</ecNumber>
    </recommendedName>
</protein>
<keyword evidence="11" id="KW-1185">Reference proteome</keyword>
<evidence type="ECO:0000256" key="4">
    <source>
        <dbReference type="ARBA" id="ARBA00011881"/>
    </source>
</evidence>
<sequence length="120" mass="13723">MSETKLNISTHILDVSKGIPVKDVKVKLYKLNMNENNESWIFISDCVTNSDGRIPNFEIGRSPSAVGVYKLNFAVKNYYDSIDSKTFYPFIDVNFSVDKLEHYHIPLLLNAFGYTTYRGS</sequence>
<evidence type="ECO:0000256" key="8">
    <source>
        <dbReference type="RuleBase" id="RU361270"/>
    </source>
</evidence>
<evidence type="ECO:0000256" key="1">
    <source>
        <dbReference type="ARBA" id="ARBA00001043"/>
    </source>
</evidence>
<name>A0ABD2WSV8_9HYME</name>
<dbReference type="GO" id="GO:0033971">
    <property type="term" value="F:hydroxyisourate hydrolase activity"/>
    <property type="evidence" value="ECO:0007669"/>
    <property type="project" value="UniProtKB-EC"/>
</dbReference>
<dbReference type="NCBIfam" id="TIGR02962">
    <property type="entry name" value="hdxy_isourate"/>
    <property type="match status" value="1"/>
</dbReference>
<dbReference type="InterPro" id="IPR036817">
    <property type="entry name" value="Transthyretin/HIU_hydrolase_sf"/>
</dbReference>
<dbReference type="AlphaFoldDB" id="A0ABD2WSV8"/>
<dbReference type="PANTHER" id="PTHR10395:SF7">
    <property type="entry name" value="5-HYDROXYISOURATE HYDROLASE"/>
    <property type="match status" value="1"/>
</dbReference>
<comment type="catalytic activity">
    <reaction evidence="1 8">
        <text>5-hydroxyisourate + H2O = 5-hydroxy-2-oxo-4-ureido-2,5-dihydro-1H-imidazole-5-carboxylate + H(+)</text>
        <dbReference type="Rhea" id="RHEA:23736"/>
        <dbReference type="ChEBI" id="CHEBI:15377"/>
        <dbReference type="ChEBI" id="CHEBI:15378"/>
        <dbReference type="ChEBI" id="CHEBI:18072"/>
        <dbReference type="ChEBI" id="CHEBI:58639"/>
        <dbReference type="EC" id="3.5.2.17"/>
    </reaction>
</comment>
<proteinExistence type="inferred from homology"/>
<feature type="binding site" evidence="7">
    <location>
        <position position="11"/>
    </location>
    <ligand>
        <name>substrate</name>
    </ligand>
</feature>
<comment type="subunit">
    <text evidence="4 8">Homotetramer.</text>
</comment>
<dbReference type="EMBL" id="JBJJXI010000076">
    <property type="protein sequence ID" value="KAL3395914.1"/>
    <property type="molecule type" value="Genomic_DNA"/>
</dbReference>
<accession>A0ABD2WSV8</accession>
<evidence type="ECO:0000256" key="2">
    <source>
        <dbReference type="ARBA" id="ARBA00002704"/>
    </source>
</evidence>
<reference evidence="10 11" key="1">
    <citation type="journal article" date="2024" name="bioRxiv">
        <title>A reference genome for Trichogramma kaykai: A tiny desert-dwelling parasitoid wasp with competing sex-ratio distorters.</title>
        <authorList>
            <person name="Culotta J."/>
            <person name="Lindsey A.R."/>
        </authorList>
    </citation>
    <scope>NUCLEOTIDE SEQUENCE [LARGE SCALE GENOMIC DNA]</scope>
    <source>
        <strain evidence="10 11">KSX58</strain>
    </source>
</reference>
<dbReference type="InterPro" id="IPR014306">
    <property type="entry name" value="Hydroxyisourate_hydrolase"/>
</dbReference>
<dbReference type="PRINTS" id="PR00189">
    <property type="entry name" value="TRNSTHYRETIN"/>
</dbReference>
<comment type="similarity">
    <text evidence="3 8">Belongs to the transthyretin family. 5-hydroxyisourate hydrolase subfamily.</text>
</comment>
<evidence type="ECO:0000256" key="7">
    <source>
        <dbReference type="PIRSR" id="PIRSR600895-51"/>
    </source>
</evidence>